<comment type="similarity">
    <text evidence="1 7">Belongs to the nitroreductase family.</text>
</comment>
<feature type="binding site" evidence="8">
    <location>
        <position position="42"/>
    </location>
    <ligand>
        <name>FMN</name>
        <dbReference type="ChEBI" id="CHEBI:58210"/>
        <note>ligand shared between dimeric partners</note>
    </ligand>
</feature>
<feature type="binding site" description="in other chain" evidence="8">
    <location>
        <begin position="15"/>
        <end position="17"/>
    </location>
    <ligand>
        <name>FMN</name>
        <dbReference type="ChEBI" id="CHEBI:58210"/>
        <note>ligand shared between dimeric partners</note>
    </ligand>
</feature>
<dbReference type="InterPro" id="IPR026021">
    <property type="entry name" value="YdjA-like"/>
</dbReference>
<dbReference type="InterPro" id="IPR000415">
    <property type="entry name" value="Nitroreductase-like"/>
</dbReference>
<proteinExistence type="inferred from homology"/>
<dbReference type="PANTHER" id="PTHR43821">
    <property type="entry name" value="NAD(P)H NITROREDUCTASE YDJA-RELATED"/>
    <property type="match status" value="1"/>
</dbReference>
<evidence type="ECO:0000259" key="9">
    <source>
        <dbReference type="Pfam" id="PF00881"/>
    </source>
</evidence>
<comment type="caution">
    <text evidence="10">The sequence shown here is derived from an EMBL/GenBank/DDBJ whole genome shotgun (WGS) entry which is preliminary data.</text>
</comment>
<keyword evidence="4 7" id="KW-0521">NADP</keyword>
<evidence type="ECO:0000256" key="4">
    <source>
        <dbReference type="ARBA" id="ARBA00022857"/>
    </source>
</evidence>
<evidence type="ECO:0000256" key="7">
    <source>
        <dbReference type="PIRNR" id="PIRNR000232"/>
    </source>
</evidence>
<dbReference type="GO" id="GO:0016491">
    <property type="term" value="F:oxidoreductase activity"/>
    <property type="evidence" value="ECO:0007669"/>
    <property type="project" value="UniProtKB-UniRule"/>
</dbReference>
<evidence type="ECO:0000256" key="3">
    <source>
        <dbReference type="ARBA" id="ARBA00022643"/>
    </source>
</evidence>
<keyword evidence="2 7" id="KW-0285">Flavoprotein</keyword>
<name>A0A2T4J6J3_FUSBL</name>
<dbReference type="Pfam" id="PF00881">
    <property type="entry name" value="Nitroreductase"/>
    <property type="match status" value="1"/>
</dbReference>
<dbReference type="InterPro" id="IPR029479">
    <property type="entry name" value="Nitroreductase"/>
</dbReference>
<keyword evidence="11" id="KW-1185">Reference proteome</keyword>
<evidence type="ECO:0000313" key="11">
    <source>
        <dbReference type="Proteomes" id="UP000241362"/>
    </source>
</evidence>
<evidence type="ECO:0000256" key="5">
    <source>
        <dbReference type="ARBA" id="ARBA00023002"/>
    </source>
</evidence>
<accession>A0A2T4J6J3</accession>
<sequence length="193" mass="20487">MTRPNPAVLDHLAARRSYPAKLFTGGTPDRATVERIVTLALRVPDHGKLEPWRLVVLTKADMARLADLAEARACDLGGDAEKIAKGRGQYDAGHLAVAVISSPKPAEKVPAVEQLLSAGALCMNLLHAATAAGWDACWLSGWPAHDPVFAARAFGCAPGETVAGIVHIGTAPATEMPDRPRPDLTRVLHWGLE</sequence>
<keyword evidence="5 7" id="KW-0560">Oxidoreductase</keyword>
<organism evidence="10 11">
    <name type="scientific">Fuscovulum blasticum DSM 2131</name>
    <dbReference type="NCBI Taxonomy" id="1188250"/>
    <lineage>
        <taxon>Bacteria</taxon>
        <taxon>Pseudomonadati</taxon>
        <taxon>Pseudomonadota</taxon>
        <taxon>Alphaproteobacteria</taxon>
        <taxon>Rhodobacterales</taxon>
        <taxon>Paracoccaceae</taxon>
        <taxon>Pseudogemmobacter</taxon>
    </lineage>
</organism>
<feature type="domain" description="Nitroreductase" evidence="9">
    <location>
        <begin position="13"/>
        <end position="169"/>
    </location>
</feature>
<evidence type="ECO:0000256" key="8">
    <source>
        <dbReference type="PIRSR" id="PIRSR000232-1"/>
    </source>
</evidence>
<evidence type="ECO:0000313" key="10">
    <source>
        <dbReference type="EMBL" id="PTE13510.1"/>
    </source>
</evidence>
<dbReference type="EC" id="1.-.-.-" evidence="7"/>
<dbReference type="PANTHER" id="PTHR43821:SF1">
    <property type="entry name" value="NAD(P)H NITROREDUCTASE YDJA-RELATED"/>
    <property type="match status" value="1"/>
</dbReference>
<dbReference type="Proteomes" id="UP000241362">
    <property type="component" value="Unassembled WGS sequence"/>
</dbReference>
<feature type="binding site" evidence="8">
    <location>
        <position position="46"/>
    </location>
    <ligand>
        <name>FMN</name>
        <dbReference type="ChEBI" id="CHEBI:58210"/>
        <note>ligand shared between dimeric partners</note>
    </ligand>
</feature>
<gene>
    <name evidence="10" type="ORF">C5F44_13215</name>
</gene>
<evidence type="ECO:0000256" key="1">
    <source>
        <dbReference type="ARBA" id="ARBA00007118"/>
    </source>
</evidence>
<dbReference type="AlphaFoldDB" id="A0A2T4J6J3"/>
<reference evidence="10 11" key="1">
    <citation type="submission" date="2018-03" db="EMBL/GenBank/DDBJ databases">
        <title>Rhodobacter blasticus.</title>
        <authorList>
            <person name="Meyer T.E."/>
            <person name="Miller S."/>
            <person name="Lodha T."/>
            <person name="Gandham S."/>
            <person name="Chintalapati S."/>
            <person name="Chintalapati V.R."/>
        </authorList>
    </citation>
    <scope>NUCLEOTIDE SEQUENCE [LARGE SCALE GENOMIC DNA]</scope>
    <source>
        <strain evidence="10 11">DSM 2131</strain>
    </source>
</reference>
<comment type="cofactor">
    <cofactor evidence="8">
        <name>FMN</name>
        <dbReference type="ChEBI" id="CHEBI:58210"/>
    </cofactor>
    <text evidence="8">Binds 1 FMN per subunit.</text>
</comment>
<dbReference type="SUPFAM" id="SSF55469">
    <property type="entry name" value="FMN-dependent nitroreductase-like"/>
    <property type="match status" value="1"/>
</dbReference>
<evidence type="ECO:0000256" key="6">
    <source>
        <dbReference type="ARBA" id="ARBA00023027"/>
    </source>
</evidence>
<dbReference type="EMBL" id="PZKE01000013">
    <property type="protein sequence ID" value="PTE13510.1"/>
    <property type="molecule type" value="Genomic_DNA"/>
</dbReference>
<dbReference type="PIRSF" id="PIRSF000232">
    <property type="entry name" value="YdjA"/>
    <property type="match status" value="1"/>
</dbReference>
<protein>
    <recommendedName>
        <fullName evidence="7">Putative NAD(P)H nitroreductase</fullName>
        <ecNumber evidence="7">1.-.-.-</ecNumber>
    </recommendedName>
</protein>
<dbReference type="CDD" id="cd02135">
    <property type="entry name" value="YdjA-like"/>
    <property type="match status" value="1"/>
</dbReference>
<feature type="binding site" description="in other chain" evidence="8">
    <location>
        <begin position="138"/>
        <end position="140"/>
    </location>
    <ligand>
        <name>FMN</name>
        <dbReference type="ChEBI" id="CHEBI:58210"/>
        <note>ligand shared between dimeric partners</note>
    </ligand>
</feature>
<keyword evidence="3 7" id="KW-0288">FMN</keyword>
<dbReference type="RefSeq" id="WP_107674013.1">
    <property type="nucleotide sequence ID" value="NZ_PZKE01000013.1"/>
</dbReference>
<evidence type="ECO:0000256" key="2">
    <source>
        <dbReference type="ARBA" id="ARBA00022630"/>
    </source>
</evidence>
<dbReference type="InterPro" id="IPR052530">
    <property type="entry name" value="NAD(P)H_nitroreductase"/>
</dbReference>
<dbReference type="Gene3D" id="3.40.109.10">
    <property type="entry name" value="NADH Oxidase"/>
    <property type="match status" value="1"/>
</dbReference>
<keyword evidence="6 7" id="KW-0520">NAD</keyword>